<dbReference type="PANTHER" id="PTHR14269:SF62">
    <property type="entry name" value="CDP-DIACYLGLYCEROL--GLYCEROL-3-PHOSPHATE 3-PHOSPHATIDYLTRANSFERASE 1, CHLOROPLASTIC"/>
    <property type="match status" value="1"/>
</dbReference>
<keyword evidence="12 18" id="KW-0472">Membrane</keyword>
<dbReference type="GO" id="GO:0006655">
    <property type="term" value="P:phosphatidylglycerol biosynthetic process"/>
    <property type="evidence" value="ECO:0007669"/>
    <property type="project" value="UniProtKB-UniPathway"/>
</dbReference>
<feature type="transmembrane region" description="Helical" evidence="18">
    <location>
        <begin position="129"/>
        <end position="149"/>
    </location>
</feature>
<evidence type="ECO:0000256" key="7">
    <source>
        <dbReference type="ARBA" id="ARBA00022516"/>
    </source>
</evidence>
<proteinExistence type="inferred from homology"/>
<dbReference type="InterPro" id="IPR004570">
    <property type="entry name" value="Phosphatidylglycerol_P_synth"/>
</dbReference>
<gene>
    <name evidence="19" type="primary">pgsA</name>
    <name evidence="19" type="ORF">NCTC11087_00430</name>
</gene>
<feature type="transmembrane region" description="Helical" evidence="18">
    <location>
        <begin position="12"/>
        <end position="31"/>
    </location>
</feature>
<dbReference type="EMBL" id="UHFX01000003">
    <property type="protein sequence ID" value="SUO03566.1"/>
    <property type="molecule type" value="Genomic_DNA"/>
</dbReference>
<dbReference type="PIRSF" id="PIRSF000847">
    <property type="entry name" value="Phos_ph_gly_syn"/>
    <property type="match status" value="1"/>
</dbReference>
<name>A0A380LNX9_9FIRM</name>
<dbReference type="AlphaFoldDB" id="A0A380LNX9"/>
<organism evidence="19 20">
    <name type="scientific">Faecalicoccus pleomorphus</name>
    <dbReference type="NCBI Taxonomy" id="1323"/>
    <lineage>
        <taxon>Bacteria</taxon>
        <taxon>Bacillati</taxon>
        <taxon>Bacillota</taxon>
        <taxon>Erysipelotrichia</taxon>
        <taxon>Erysipelotrichales</taxon>
        <taxon>Erysipelotrichaceae</taxon>
        <taxon>Faecalicoccus</taxon>
    </lineage>
</organism>
<dbReference type="GeneID" id="77461418"/>
<evidence type="ECO:0000256" key="13">
    <source>
        <dbReference type="ARBA" id="ARBA00023209"/>
    </source>
</evidence>
<dbReference type="Gene3D" id="1.20.120.1760">
    <property type="match status" value="1"/>
</dbReference>
<evidence type="ECO:0000256" key="3">
    <source>
        <dbReference type="ARBA" id="ARBA00005042"/>
    </source>
</evidence>
<dbReference type="GO" id="GO:0016020">
    <property type="term" value="C:membrane"/>
    <property type="evidence" value="ECO:0007669"/>
    <property type="project" value="UniProtKB-SubCell"/>
</dbReference>
<evidence type="ECO:0000256" key="16">
    <source>
        <dbReference type="NCBIfam" id="TIGR00560"/>
    </source>
</evidence>
<sequence length="192" mass="21420">MNLPNKLTMLRIVMVPVVVLIYLLIPQDFCVVSQTNGLALRDILAFLVFAAASFTDMLDGQIARKQHLITSFGKFADPIADKMLVNTLLILLVYTHQANVVAVLLMIARDLVVDGLRMLASQHGKVVSAGFFGKLKTVLQMFAIVFLLLKNWPFVYVGLPVDQILLWGATLASLWSGFVYFVQLKDYVLESM</sequence>
<feature type="transmembrane region" description="Helical" evidence="18">
    <location>
        <begin position="164"/>
        <end position="182"/>
    </location>
</feature>
<dbReference type="Proteomes" id="UP000255523">
    <property type="component" value="Unassembled WGS sequence"/>
</dbReference>
<dbReference type="GO" id="GO:0008444">
    <property type="term" value="F:CDP-diacylglycerol-glycerol-3-phosphate 3-phosphatidyltransferase activity"/>
    <property type="evidence" value="ECO:0007669"/>
    <property type="project" value="UniProtKB-UniRule"/>
</dbReference>
<evidence type="ECO:0000256" key="12">
    <source>
        <dbReference type="ARBA" id="ARBA00023136"/>
    </source>
</evidence>
<evidence type="ECO:0000256" key="8">
    <source>
        <dbReference type="ARBA" id="ARBA00022679"/>
    </source>
</evidence>
<keyword evidence="14" id="KW-1208">Phospholipid metabolism</keyword>
<dbReference type="EC" id="2.7.8.5" evidence="5 16"/>
<evidence type="ECO:0000256" key="18">
    <source>
        <dbReference type="SAM" id="Phobius"/>
    </source>
</evidence>
<dbReference type="PANTHER" id="PTHR14269">
    <property type="entry name" value="CDP-DIACYLGLYCEROL--GLYCEROL-3-PHOSPHATE 3-PHOSPHATIDYLTRANSFERASE-RELATED"/>
    <property type="match status" value="1"/>
</dbReference>
<evidence type="ECO:0000256" key="6">
    <source>
        <dbReference type="ARBA" id="ARBA00014944"/>
    </source>
</evidence>
<keyword evidence="10 18" id="KW-1133">Transmembrane helix</keyword>
<dbReference type="RefSeq" id="WP_022788943.1">
    <property type="nucleotide sequence ID" value="NZ_JACJKL010000008.1"/>
</dbReference>
<dbReference type="Pfam" id="PF01066">
    <property type="entry name" value="CDP-OH_P_transf"/>
    <property type="match status" value="1"/>
</dbReference>
<dbReference type="NCBIfam" id="TIGR00560">
    <property type="entry name" value="pgsA"/>
    <property type="match status" value="1"/>
</dbReference>
<evidence type="ECO:0000256" key="17">
    <source>
        <dbReference type="RuleBase" id="RU003750"/>
    </source>
</evidence>
<evidence type="ECO:0000313" key="19">
    <source>
        <dbReference type="EMBL" id="SUO03566.1"/>
    </source>
</evidence>
<dbReference type="InterPro" id="IPR000462">
    <property type="entry name" value="CDP-OH_P_trans"/>
</dbReference>
<accession>A0A380LNX9</accession>
<dbReference type="InterPro" id="IPR048254">
    <property type="entry name" value="CDP_ALCOHOL_P_TRANSF_CS"/>
</dbReference>
<evidence type="ECO:0000256" key="11">
    <source>
        <dbReference type="ARBA" id="ARBA00023098"/>
    </source>
</evidence>
<comment type="subcellular location">
    <subcellularLocation>
        <location evidence="2">Membrane</location>
        <topology evidence="2">Multi-pass membrane protein</topology>
    </subcellularLocation>
</comment>
<comment type="pathway">
    <text evidence="3">Phospholipid metabolism; phosphatidylglycerol biosynthesis; phosphatidylglycerol from CDP-diacylglycerol: step 1/2.</text>
</comment>
<dbReference type="InterPro" id="IPR043130">
    <property type="entry name" value="CDP-OH_PTrfase_TM_dom"/>
</dbReference>
<evidence type="ECO:0000256" key="15">
    <source>
        <dbReference type="ARBA" id="ARBA00048586"/>
    </source>
</evidence>
<keyword evidence="11" id="KW-0443">Lipid metabolism</keyword>
<comment type="function">
    <text evidence="1">This protein catalyzes the committed step to the synthesis of the acidic phospholipids.</text>
</comment>
<keyword evidence="7" id="KW-0444">Lipid biosynthesis</keyword>
<evidence type="ECO:0000256" key="4">
    <source>
        <dbReference type="ARBA" id="ARBA00010441"/>
    </source>
</evidence>
<comment type="catalytic activity">
    <reaction evidence="15">
        <text>a CDP-1,2-diacyl-sn-glycerol + sn-glycerol 3-phosphate = a 1,2-diacyl-sn-glycero-3-phospho-(1'-sn-glycero-3'-phosphate) + CMP + H(+)</text>
        <dbReference type="Rhea" id="RHEA:12593"/>
        <dbReference type="ChEBI" id="CHEBI:15378"/>
        <dbReference type="ChEBI" id="CHEBI:57597"/>
        <dbReference type="ChEBI" id="CHEBI:58332"/>
        <dbReference type="ChEBI" id="CHEBI:60110"/>
        <dbReference type="ChEBI" id="CHEBI:60377"/>
        <dbReference type="EC" id="2.7.8.5"/>
    </reaction>
</comment>
<evidence type="ECO:0000256" key="2">
    <source>
        <dbReference type="ARBA" id="ARBA00004141"/>
    </source>
</evidence>
<keyword evidence="13" id="KW-0594">Phospholipid biosynthesis</keyword>
<reference evidence="19 20" key="1">
    <citation type="submission" date="2018-06" db="EMBL/GenBank/DDBJ databases">
        <authorList>
            <consortium name="Pathogen Informatics"/>
            <person name="Doyle S."/>
        </authorList>
    </citation>
    <scope>NUCLEOTIDE SEQUENCE [LARGE SCALE GENOMIC DNA]</scope>
    <source>
        <strain evidence="19 20">NCTC11087</strain>
    </source>
</reference>
<evidence type="ECO:0000256" key="10">
    <source>
        <dbReference type="ARBA" id="ARBA00022989"/>
    </source>
</evidence>
<evidence type="ECO:0000256" key="5">
    <source>
        <dbReference type="ARBA" id="ARBA00013170"/>
    </source>
</evidence>
<evidence type="ECO:0000313" key="20">
    <source>
        <dbReference type="Proteomes" id="UP000255523"/>
    </source>
</evidence>
<evidence type="ECO:0000256" key="14">
    <source>
        <dbReference type="ARBA" id="ARBA00023264"/>
    </source>
</evidence>
<protein>
    <recommendedName>
        <fullName evidence="6 16">CDP-diacylglycerol--glycerol-3-phosphate 3-phosphatidyltransferase</fullName>
        <ecNumber evidence="5 16">2.7.8.5</ecNumber>
    </recommendedName>
</protein>
<keyword evidence="8 17" id="KW-0808">Transferase</keyword>
<keyword evidence="9 18" id="KW-0812">Transmembrane</keyword>
<keyword evidence="20" id="KW-1185">Reference proteome</keyword>
<dbReference type="PROSITE" id="PS00379">
    <property type="entry name" value="CDP_ALCOHOL_P_TRANSF"/>
    <property type="match status" value="1"/>
</dbReference>
<comment type="similarity">
    <text evidence="4 17">Belongs to the CDP-alcohol phosphatidyltransferase class-I family.</text>
</comment>
<dbReference type="InterPro" id="IPR050324">
    <property type="entry name" value="CDP-alcohol_PTase-I"/>
</dbReference>
<dbReference type="OrthoDB" id="9796672at2"/>
<evidence type="ECO:0000256" key="9">
    <source>
        <dbReference type="ARBA" id="ARBA00022692"/>
    </source>
</evidence>
<evidence type="ECO:0000256" key="1">
    <source>
        <dbReference type="ARBA" id="ARBA00003973"/>
    </source>
</evidence>
<dbReference type="UniPathway" id="UPA00084">
    <property type="reaction ID" value="UER00503"/>
</dbReference>
<feature type="transmembrane region" description="Helical" evidence="18">
    <location>
        <begin position="83"/>
        <end position="108"/>
    </location>
</feature>